<dbReference type="GeneID" id="106819407"/>
<dbReference type="RefSeq" id="XP_014679535.1">
    <property type="nucleotide sequence ID" value="XM_014824049.1"/>
</dbReference>
<protein>
    <submittedName>
        <fullName evidence="3">SAP30-binding protein-like</fullName>
    </submittedName>
</protein>
<proteinExistence type="predicted"/>
<dbReference type="Pfam" id="PF07818">
    <property type="entry name" value="HCNGP"/>
    <property type="match status" value="1"/>
</dbReference>
<dbReference type="InterPro" id="IPR012479">
    <property type="entry name" value="SAP30BP"/>
</dbReference>
<keyword evidence="2" id="KW-1185">Reference proteome</keyword>
<dbReference type="Proteomes" id="UP000695022">
    <property type="component" value="Unplaced"/>
</dbReference>
<evidence type="ECO:0000313" key="2">
    <source>
        <dbReference type="Proteomes" id="UP000695022"/>
    </source>
</evidence>
<feature type="compositionally biased region" description="Polar residues" evidence="1">
    <location>
        <begin position="24"/>
        <end position="36"/>
    </location>
</feature>
<organism evidence="2 3">
    <name type="scientific">Priapulus caudatus</name>
    <name type="common">Priapulid worm</name>
    <dbReference type="NCBI Taxonomy" id="37621"/>
    <lineage>
        <taxon>Eukaryota</taxon>
        <taxon>Metazoa</taxon>
        <taxon>Ecdysozoa</taxon>
        <taxon>Scalidophora</taxon>
        <taxon>Priapulida</taxon>
        <taxon>Priapulimorpha</taxon>
        <taxon>Priapulimorphida</taxon>
        <taxon>Priapulidae</taxon>
        <taxon>Priapulus</taxon>
    </lineage>
</organism>
<feature type="non-terminal residue" evidence="3">
    <location>
        <position position="1"/>
    </location>
</feature>
<name>A0ABM1F514_PRICU</name>
<feature type="region of interest" description="Disordered" evidence="1">
    <location>
        <begin position="1"/>
        <end position="36"/>
    </location>
</feature>
<gene>
    <name evidence="3" type="primary">LOC106819407</name>
</gene>
<feature type="region of interest" description="Disordered" evidence="1">
    <location>
        <begin position="164"/>
        <end position="184"/>
    </location>
</feature>
<accession>A0ABM1F514</accession>
<dbReference type="PANTHER" id="PTHR13464">
    <property type="entry name" value="TRANSCRIPTIONAL REGULATOR PROTEIN HCNGP"/>
    <property type="match status" value="1"/>
</dbReference>
<evidence type="ECO:0000256" key="1">
    <source>
        <dbReference type="SAM" id="MobiDB-lite"/>
    </source>
</evidence>
<dbReference type="PANTHER" id="PTHR13464:SF0">
    <property type="entry name" value="SAP30-BINDING PROTEIN"/>
    <property type="match status" value="1"/>
</dbReference>
<reference evidence="3" key="1">
    <citation type="submission" date="2025-08" db="UniProtKB">
        <authorList>
            <consortium name="RefSeq"/>
        </authorList>
    </citation>
    <scope>IDENTIFICATION</scope>
</reference>
<sequence>SDDYDDDDCPIPLSHVSAPHRSDTSSPGDVDFSSSLSRAVRHTPLADVRLPASPEGRCSKILEEKIAELHRKKSRDASAADLNRLIQQRKDIRNPSIYEKLIDFCKIDEYGSNFPPDVYDPRGWPDAAYYEELAREQKAEMDRRERERRNDRTKVEFVTGVKKAAAPGELTGDDPLKKRKSKWDQTAAQTLPGVAVTTTASAVHKTLIPGVGLLSKKK</sequence>
<evidence type="ECO:0000313" key="3">
    <source>
        <dbReference type="RefSeq" id="XP_014679535.1"/>
    </source>
</evidence>